<dbReference type="InterPro" id="IPR009091">
    <property type="entry name" value="RCC1/BLIP-II"/>
</dbReference>
<proteinExistence type="predicted"/>
<organism evidence="9 10">
    <name type="scientific">Symbiodinium microadriaticum</name>
    <name type="common">Dinoflagellate</name>
    <name type="synonym">Zooxanthella microadriatica</name>
    <dbReference type="NCBI Taxonomy" id="2951"/>
    <lineage>
        <taxon>Eukaryota</taxon>
        <taxon>Sar</taxon>
        <taxon>Alveolata</taxon>
        <taxon>Dinophyceae</taxon>
        <taxon>Suessiales</taxon>
        <taxon>Symbiodiniaceae</taxon>
        <taxon>Symbiodinium</taxon>
    </lineage>
</organism>
<dbReference type="SUPFAM" id="SSF48403">
    <property type="entry name" value="Ankyrin repeat"/>
    <property type="match status" value="1"/>
</dbReference>
<evidence type="ECO:0000313" key="9">
    <source>
        <dbReference type="EMBL" id="OLQ14821.1"/>
    </source>
</evidence>
<protein>
    <submittedName>
        <fullName evidence="9">E3 ubiquitin-protein ligase HERC2</fullName>
    </submittedName>
</protein>
<dbReference type="PANTHER" id="PTHR45982:SF1">
    <property type="entry name" value="REGULATOR OF CHROMOSOME CONDENSATION"/>
    <property type="match status" value="1"/>
</dbReference>
<keyword evidence="4 5" id="KW-0862">Zinc</keyword>
<dbReference type="OrthoDB" id="421038at2759"/>
<evidence type="ECO:0000256" key="6">
    <source>
        <dbReference type="SAM" id="MobiDB-lite"/>
    </source>
</evidence>
<dbReference type="PROSITE" id="PS50103">
    <property type="entry name" value="ZF_C3H1"/>
    <property type="match status" value="1"/>
</dbReference>
<evidence type="ECO:0000313" key="10">
    <source>
        <dbReference type="Proteomes" id="UP000186817"/>
    </source>
</evidence>
<feature type="region of interest" description="Disordered" evidence="6">
    <location>
        <begin position="2758"/>
        <end position="2808"/>
    </location>
</feature>
<name>A0A1Q9F577_SYMMI</name>
<feature type="zinc finger region" description="C3H1-type" evidence="5">
    <location>
        <begin position="4"/>
        <end position="26"/>
    </location>
</feature>
<keyword evidence="7" id="KW-0812">Transmembrane</keyword>
<feature type="transmembrane region" description="Helical" evidence="7">
    <location>
        <begin position="2183"/>
        <end position="2201"/>
    </location>
</feature>
<accession>A0A1Q9F577</accession>
<dbReference type="Gene3D" id="2.130.10.30">
    <property type="entry name" value="Regulator of chromosome condensation 1/beta-lactamase-inhibitor protein II"/>
    <property type="match status" value="2"/>
</dbReference>
<dbReference type="PANTHER" id="PTHR45982">
    <property type="entry name" value="REGULATOR OF CHROMOSOME CONDENSATION"/>
    <property type="match status" value="1"/>
</dbReference>
<dbReference type="Gene3D" id="4.10.1000.10">
    <property type="entry name" value="Zinc finger, CCCH-type"/>
    <property type="match status" value="1"/>
</dbReference>
<keyword evidence="3 5" id="KW-0863">Zinc-finger</keyword>
<evidence type="ECO:0000256" key="3">
    <source>
        <dbReference type="ARBA" id="ARBA00022771"/>
    </source>
</evidence>
<keyword evidence="10" id="KW-1185">Reference proteome</keyword>
<keyword evidence="1 5" id="KW-0479">Metal-binding</keyword>
<evidence type="ECO:0000259" key="8">
    <source>
        <dbReference type="PROSITE" id="PS50103"/>
    </source>
</evidence>
<dbReference type="EMBL" id="LSRX01000010">
    <property type="protein sequence ID" value="OLQ14821.1"/>
    <property type="molecule type" value="Genomic_DNA"/>
</dbReference>
<dbReference type="InterPro" id="IPR012946">
    <property type="entry name" value="X8"/>
</dbReference>
<gene>
    <name evidence="9" type="primary">Herc2</name>
    <name evidence="9" type="ORF">AK812_SmicGene1034</name>
</gene>
<feature type="transmembrane region" description="Helical" evidence="7">
    <location>
        <begin position="2149"/>
        <end position="2171"/>
    </location>
</feature>
<dbReference type="SUPFAM" id="SSF50985">
    <property type="entry name" value="RCC1/BLIP-II"/>
    <property type="match status" value="2"/>
</dbReference>
<feature type="transmembrane region" description="Helical" evidence="7">
    <location>
        <begin position="2585"/>
        <end position="2608"/>
    </location>
</feature>
<dbReference type="GO" id="GO:0008270">
    <property type="term" value="F:zinc ion binding"/>
    <property type="evidence" value="ECO:0007669"/>
    <property type="project" value="UniProtKB-KW"/>
</dbReference>
<dbReference type="Gene3D" id="1.25.40.20">
    <property type="entry name" value="Ankyrin repeat-containing domain"/>
    <property type="match status" value="1"/>
</dbReference>
<dbReference type="InterPro" id="IPR000571">
    <property type="entry name" value="Znf_CCCH"/>
</dbReference>
<reference evidence="9 10" key="1">
    <citation type="submission" date="2016-02" db="EMBL/GenBank/DDBJ databases">
        <title>Genome analysis of coral dinoflagellate symbionts highlights evolutionary adaptations to a symbiotic lifestyle.</title>
        <authorList>
            <person name="Aranda M."/>
            <person name="Li Y."/>
            <person name="Liew Y.J."/>
            <person name="Baumgarten S."/>
            <person name="Simakov O."/>
            <person name="Wilson M."/>
            <person name="Piel J."/>
            <person name="Ashoor H."/>
            <person name="Bougouffa S."/>
            <person name="Bajic V.B."/>
            <person name="Ryu T."/>
            <person name="Ravasi T."/>
            <person name="Bayer T."/>
            <person name="Micklem G."/>
            <person name="Kim H."/>
            <person name="Bhak J."/>
            <person name="Lajeunesse T.C."/>
            <person name="Voolstra C.R."/>
        </authorList>
    </citation>
    <scope>NUCLEOTIDE SEQUENCE [LARGE SCALE GENOMIC DNA]</scope>
    <source>
        <strain evidence="9 10">CCMP2467</strain>
    </source>
</reference>
<evidence type="ECO:0000256" key="1">
    <source>
        <dbReference type="ARBA" id="ARBA00022723"/>
    </source>
</evidence>
<feature type="domain" description="C3H1-type" evidence="8">
    <location>
        <begin position="4"/>
        <end position="26"/>
    </location>
</feature>
<evidence type="ECO:0000256" key="7">
    <source>
        <dbReference type="SAM" id="Phobius"/>
    </source>
</evidence>
<feature type="compositionally biased region" description="Low complexity" evidence="6">
    <location>
        <begin position="2786"/>
        <end position="2799"/>
    </location>
</feature>
<feature type="transmembrane region" description="Helical" evidence="7">
    <location>
        <begin position="2124"/>
        <end position="2143"/>
    </location>
</feature>
<keyword evidence="7" id="KW-1133">Transmembrane helix</keyword>
<dbReference type="Pfam" id="PF00642">
    <property type="entry name" value="zf-CCCH"/>
    <property type="match status" value="1"/>
</dbReference>
<feature type="transmembrane region" description="Helical" evidence="7">
    <location>
        <begin position="2213"/>
        <end position="2243"/>
    </location>
</feature>
<dbReference type="InterPro" id="IPR036770">
    <property type="entry name" value="Ankyrin_rpt-contain_sf"/>
</dbReference>
<sequence length="2808" mass="305239">MADVCKYYLMGTCDRGDKCKFSHQTDFEHHHSRPLPCKYASRPGGCREEGCPYDHGKAAQKAPKHKETVERPELPDIPLPEAANAEQRAARAAGGLPPRPEDVAEFQTRKFNNSVAKIRQMLACERKKDDANAPSFELGDIEFAVRKFGSADRAADYLYWSRKKSLPIQDWDTLAKFEMSCCLPCLTPPRPLPAVEEGQACFLRSPSRARVPLDWCRRGSIGAVVAFAARCRLTWRGQAGSLLRCHQQLRQEDAVEMDEVVQVPCLFYGLKHDADGVERVSVVEVSDGERLMFIDRGPAKVGEPVFPDEVIVSCKSYAFVWRSDAEVQSCVRRAVIDLDDGQNSIYEDPGAFAQSIFRPSSSSIFLDDYVDIFAVLGLLADTEARRSDLRRLLGLRDCFGACVRAYWEISYTSFAGTCTSSPLENFSPGSVSDTRGGPDASLRRLGDGIGDPAMIQLMSLASANSTEARARSQQRRPSASAALRSISKSFTRPSFRENLHGSSTNNAAVSASFDRLDSPQHLKCLQLIAAVRNFYEDQEAPQISLCKLGSTSSMALQGVEPADTSQALPDVLREQLEEEYEDLVPYKGRYLTAREATVCMHSVAVNFPVRSDQKRGLLTAEHEAARPQQAMRKCAALLLLVEVATSSLQLAEETLKFLDCQPGTESCEAEANLHLLQYRGRRVPADPSPDEAVPAAPAKIPMKGVSYGPSPFTSAQRNKHQDYFCDAAKPLWGDSGRGDLSIIRSLGANTVRLYGNDPELHHAGFLDHARSLGLDVVPGMGDKAFETVQCKGGNFSCSEGVVSAYKKNLENGFLLANRSYHPAIKYFIVVNEPELKLPSLNEPRKFAKAIATAIDGVLTAEEAMGVVGPKPNLTVTFSFASCKRCAQFGDRPGLGQLWTLRHALLHPDKYGIQAKHNLTDFFNTRFTYSFNSGNPSAEIQELFLKYYEEIFPHTPIFVAEYHNPGNPNLQGDLEDILSAAANSSLLLGISFFEFQNRYDQAGHLVWGMFDPQKDPGGKQRLKFEEFEAAVPCLSPIFDAGVRTIAEQLTAVSRVQVRCADGACAAILGDGSVVTWGSAQLGGDSSAVQDQLKNVQQIQASRAGAFAAILGDGSVVTWGHGVYGGDSSVVQAELKNVQQIQASRAAFAAILDDGSVVTWGAAGFGGDSRALQSHLKNVQQIHATCAGFAAILADGSVVTWGMAVFGGDSSAVQAQLKTVQQIQASDGAFAAILADGSVVTWGHADSGGDSSSVQDQLKNVQQIQASRGVGAFAAILGDGSVVTWGHGVYGDNSSAVQAQLKTVQQIQASGDAFAAILADGSVVTWGHADSGGDSSSVQDQLKNVQQIQASRAGAFAAILGDGSVVTWGHGVYGGDSSAVQAQLKNVQQIQASGGAFAAILADGSVVTWGHADSGGDSSSVQDQLKNVQQIHATCDAFAAVLGDGSVAYGGPGITPTRLCLPSPQEVVVSEHGFHQMVGLNNITAMQQFVKRVVEKLGGFVPYVVPKEFAELFLHPQTSYSDLEAMLVGHPQWARWDMFSACTVDRTALESTLGGKIGYVCGQGYADCSKIPDVCKKDVWDTASWVFGSHFREFLYASDETPKPLRHCYLDGAAQFVRSSIWKKSALRHECVVPMGWTDPNKVFITQNGFYHIWSDHDPVAMSIFIQRAVEHTGGKVLSRVPRRFVRHMLGLEASFKSLQAKLARRPTWGIFDCSGIPETCKGNVWDTAAFAFGSYYKALRQRSDKADPLYDCEFTGKGVFASPQLYSTFNLALHFAIWLASTSIPGEENVNYCEDVKILLWAKAEPSSCGMYMRKKEAVRLPALHIAAGLGVIEAMAALLDELPAERVQDEIDRYCMCGDRPFYCALHDAVFNGKAQAAVWLLEQNADPSVKNMEGFTALHWLALRGMDEDDDVEVVVRSLVRARAAVDEGTEDGSVLGRIPLELAVKPGSLFPKHLLYLLAPSYQVLDQRLHTTHMPRCSFFEDLALMSGHSGKAAQDFADRVARMPGPTAKHKAIVDAQDENAADCMASLLQGLGLSGSVGTDSLGASAPMATVGVLGVVLAAVLLCFSCPPAAFSPVPRGAFRSSGGQLHTKASRVMGRSQAEGAPQPDPFGGFGGHHREGLFTALVAAASTLVVSAIQAVTQIQLWVPPFGAIVLIFAAEAVAAAKAGKILCRRTMWSRGLRACSGVAGACLFTVGISDLLGHTPVMLRVVAMFAAAFSMTVNPSAGYFPPAGAFCAIYVEKVVTHGLRPGLGYAFFPCGVGVALLLITTRLVTFLMAHPLWKMKKVAKSYRAARMMAPEAAASMLGLLLAKPIQESPGHHSLSSRAILGGRTMQCAYKPDMRETRLGARQDRVRWPEWKYDVNTGQIPPWHSKFLRVPREKQARSASVFDVETLALLLPNILDIDIFMALASARSVHRQIFNSLAIKAAVHCLWIELISPVFGLTLLFNTLDLLVLALWGLTPSNRPLLSRVTGAGVGAEEEGRYSSLQHPRFANFLLAGLLRDVANIGWWLFGLCRKWMRHQSQHSLREYSAEARVQELSLYRGLIFGDGAGLDNMGFAIEGLSRGEIPRVTDVDVLKTLLTVMAILGTVTFIVILNMIIAIYSTEYGRLEMESDLLFQWERAKYCCNCLLGMQKLRSRNRLWLHLTRVVVIGCLAGSVAFFAAFPTGPDAMAAPPPFPLGALLLATAQVGMQALMMRSDWFAVSGGKEGPMEEHFLWIVRRCEQSDLRAERPVENEMEAQTRLTRELLTEIRGRMERDKPSKAASHYAVSRRPTTPRSNPMSPKRTSPRSPRPLAESGKTSL</sequence>
<dbReference type="SUPFAM" id="SSF51445">
    <property type="entry name" value="(Trans)glycosidases"/>
    <property type="match status" value="1"/>
</dbReference>
<keyword evidence="7" id="KW-0472">Membrane</keyword>
<feature type="transmembrane region" description="Helical" evidence="7">
    <location>
        <begin position="2255"/>
        <end position="2276"/>
    </location>
</feature>
<dbReference type="Gene3D" id="3.20.20.80">
    <property type="entry name" value="Glycosidases"/>
    <property type="match status" value="1"/>
</dbReference>
<dbReference type="InterPro" id="IPR051553">
    <property type="entry name" value="Ran_GTPase-activating"/>
</dbReference>
<dbReference type="InterPro" id="IPR017853">
    <property type="entry name" value="GH"/>
</dbReference>
<dbReference type="SUPFAM" id="SSF90229">
    <property type="entry name" value="CCCH zinc finger"/>
    <property type="match status" value="1"/>
</dbReference>
<dbReference type="InterPro" id="IPR036855">
    <property type="entry name" value="Znf_CCCH_sf"/>
</dbReference>
<comment type="caution">
    <text evidence="9">The sequence shown here is derived from an EMBL/GenBank/DDBJ whole genome shotgun (WGS) entry which is preliminary data.</text>
</comment>
<evidence type="ECO:0000256" key="4">
    <source>
        <dbReference type="ARBA" id="ARBA00022833"/>
    </source>
</evidence>
<feature type="transmembrane region" description="Helical" evidence="7">
    <location>
        <begin position="2647"/>
        <end position="2670"/>
    </location>
</feature>
<keyword evidence="2" id="KW-0732">Signal</keyword>
<evidence type="ECO:0000256" key="2">
    <source>
        <dbReference type="ARBA" id="ARBA00022729"/>
    </source>
</evidence>
<evidence type="ECO:0000256" key="5">
    <source>
        <dbReference type="PROSITE-ProRule" id="PRU00723"/>
    </source>
</evidence>
<feature type="transmembrane region" description="Helical" evidence="7">
    <location>
        <begin position="2055"/>
        <end position="2076"/>
    </location>
</feature>
<dbReference type="SMART" id="SM00768">
    <property type="entry name" value="X8"/>
    <property type="match status" value="1"/>
</dbReference>
<dbReference type="Proteomes" id="UP000186817">
    <property type="component" value="Unassembled WGS sequence"/>
</dbReference>
<dbReference type="SMART" id="SM00356">
    <property type="entry name" value="ZnF_C3H1"/>
    <property type="match status" value="2"/>
</dbReference>
<feature type="compositionally biased region" description="Basic and acidic residues" evidence="6">
    <location>
        <begin position="2758"/>
        <end position="2767"/>
    </location>
</feature>